<feature type="compositionally biased region" description="Basic and acidic residues" evidence="1">
    <location>
        <begin position="17"/>
        <end position="33"/>
    </location>
</feature>
<comment type="caution">
    <text evidence="2">The sequence shown here is derived from an EMBL/GenBank/DDBJ whole genome shotgun (WGS) entry which is preliminary data.</text>
</comment>
<proteinExistence type="predicted"/>
<protein>
    <submittedName>
        <fullName evidence="2">Uncharacterized protein</fullName>
    </submittedName>
</protein>
<organism evidence="2 3">
    <name type="scientific">Ditylenchus destructor</name>
    <dbReference type="NCBI Taxonomy" id="166010"/>
    <lineage>
        <taxon>Eukaryota</taxon>
        <taxon>Metazoa</taxon>
        <taxon>Ecdysozoa</taxon>
        <taxon>Nematoda</taxon>
        <taxon>Chromadorea</taxon>
        <taxon>Rhabditida</taxon>
        <taxon>Tylenchina</taxon>
        <taxon>Tylenchomorpha</taxon>
        <taxon>Sphaerularioidea</taxon>
        <taxon>Anguinidae</taxon>
        <taxon>Anguininae</taxon>
        <taxon>Ditylenchus</taxon>
    </lineage>
</organism>
<sequence length="289" mass="34021">MRRSSRLGEKQTNSGEKAQREPKAKKSRWDDKIPNISSMDNGTMVEAFKFLNYCQLAKNSLVSRRYLNLIRTHRHKFALLDVDYISMYRRNVTKKDPAVIKMFNKEIPSEKYNEMIVRNGYSKQIPLEGRIAGKESAENVHDIFVFRADVHQYPNNRHGAAMAVFYADVELKDDNWPLFQHFFRLLMDPFIYVRSLKLSSQKGVLTLLAGAMTPNRERLHCKHLSIRFNGDTQKSIVWITDHVRCDVFEIYRNNDSNCDEEFLDLVPLEIWDSFDFLVRSFYLVFILFS</sequence>
<evidence type="ECO:0000256" key="1">
    <source>
        <dbReference type="SAM" id="MobiDB-lite"/>
    </source>
</evidence>
<gene>
    <name evidence="2" type="ORF">DdX_20654</name>
</gene>
<reference evidence="2" key="1">
    <citation type="submission" date="2022-01" db="EMBL/GenBank/DDBJ databases">
        <title>Genome Sequence Resource for Two Populations of Ditylenchus destructor, the Migratory Endoparasitic Phytonematode.</title>
        <authorList>
            <person name="Zhang H."/>
            <person name="Lin R."/>
            <person name="Xie B."/>
        </authorList>
    </citation>
    <scope>NUCLEOTIDE SEQUENCE</scope>
    <source>
        <strain evidence="2">BazhouSP</strain>
    </source>
</reference>
<keyword evidence="3" id="KW-1185">Reference proteome</keyword>
<accession>A0AAD4MG84</accession>
<dbReference type="AlphaFoldDB" id="A0AAD4MG84"/>
<dbReference type="EMBL" id="JAKKPZ010000630">
    <property type="protein sequence ID" value="KAI1693439.1"/>
    <property type="molecule type" value="Genomic_DNA"/>
</dbReference>
<feature type="region of interest" description="Disordered" evidence="1">
    <location>
        <begin position="1"/>
        <end position="35"/>
    </location>
</feature>
<evidence type="ECO:0000313" key="3">
    <source>
        <dbReference type="Proteomes" id="UP001201812"/>
    </source>
</evidence>
<evidence type="ECO:0000313" key="2">
    <source>
        <dbReference type="EMBL" id="KAI1693439.1"/>
    </source>
</evidence>
<name>A0AAD4MG84_9BILA</name>
<dbReference type="Proteomes" id="UP001201812">
    <property type="component" value="Unassembled WGS sequence"/>
</dbReference>